<dbReference type="OrthoDB" id="372081at2157"/>
<dbReference type="InterPro" id="IPR013342">
    <property type="entry name" value="Mandelate_racemase_C"/>
</dbReference>
<feature type="domain" description="Mandelate racemase/muconate lactonizing enzyme C-terminal" evidence="6">
    <location>
        <begin position="143"/>
        <end position="235"/>
    </location>
</feature>
<dbReference type="SUPFAM" id="SSF54826">
    <property type="entry name" value="Enolase N-terminal domain-like"/>
    <property type="match status" value="1"/>
</dbReference>
<evidence type="ECO:0000256" key="2">
    <source>
        <dbReference type="ARBA" id="ARBA00022723"/>
    </source>
</evidence>
<evidence type="ECO:0000259" key="6">
    <source>
        <dbReference type="SMART" id="SM00922"/>
    </source>
</evidence>
<keyword evidence="8" id="KW-1185">Reference proteome</keyword>
<dbReference type="UniPathway" id="UPA00079"/>
<dbReference type="PANTHER" id="PTHR48073">
    <property type="entry name" value="O-SUCCINYLBENZOATE SYNTHASE-RELATED"/>
    <property type="match status" value="1"/>
</dbReference>
<dbReference type="Pfam" id="PF13378">
    <property type="entry name" value="MR_MLE_C"/>
    <property type="match status" value="1"/>
</dbReference>
<dbReference type="EMBL" id="BMNL01000001">
    <property type="protein sequence ID" value="GGP19449.1"/>
    <property type="molecule type" value="Genomic_DNA"/>
</dbReference>
<dbReference type="NCBIfam" id="TIGR01928">
    <property type="entry name" value="menC_lowGC_arch"/>
    <property type="match status" value="1"/>
</dbReference>
<dbReference type="SMART" id="SM00922">
    <property type="entry name" value="MR_MLE"/>
    <property type="match status" value="1"/>
</dbReference>
<dbReference type="UniPathway" id="UPA01057">
    <property type="reaction ID" value="UER00165"/>
</dbReference>
<comment type="caution">
    <text evidence="7">The sequence shown here is derived from an EMBL/GenBank/DDBJ whole genome shotgun (WGS) entry which is preliminary data.</text>
</comment>
<comment type="cofactor">
    <cofactor evidence="1">
        <name>a divalent metal cation</name>
        <dbReference type="ChEBI" id="CHEBI:60240"/>
    </cofactor>
</comment>
<dbReference type="Gene3D" id="3.20.20.120">
    <property type="entry name" value="Enolase-like C-terminal domain"/>
    <property type="match status" value="1"/>
</dbReference>
<keyword evidence="4" id="KW-0456">Lyase</keyword>
<organism evidence="7 8">
    <name type="scientific">Thermocladium modestius</name>
    <dbReference type="NCBI Taxonomy" id="62609"/>
    <lineage>
        <taxon>Archaea</taxon>
        <taxon>Thermoproteota</taxon>
        <taxon>Thermoprotei</taxon>
        <taxon>Thermoproteales</taxon>
        <taxon>Thermoproteaceae</taxon>
        <taxon>Thermocladium</taxon>
    </lineage>
</organism>
<keyword evidence="3" id="KW-0460">Magnesium</keyword>
<dbReference type="SFLD" id="SFLDG00180">
    <property type="entry name" value="muconate_cycloisomerase"/>
    <property type="match status" value="1"/>
</dbReference>
<dbReference type="GO" id="GO:0016854">
    <property type="term" value="F:racemase and epimerase activity"/>
    <property type="evidence" value="ECO:0007669"/>
    <property type="project" value="UniProtKB-ARBA"/>
</dbReference>
<dbReference type="GO" id="GO:0009234">
    <property type="term" value="P:menaquinone biosynthetic process"/>
    <property type="evidence" value="ECO:0007669"/>
    <property type="project" value="UniProtKB-UniPathway"/>
</dbReference>
<dbReference type="InterPro" id="IPR013341">
    <property type="entry name" value="Mandelate_racemase_N_dom"/>
</dbReference>
<evidence type="ECO:0000256" key="3">
    <source>
        <dbReference type="ARBA" id="ARBA00022842"/>
    </source>
</evidence>
<evidence type="ECO:0000256" key="4">
    <source>
        <dbReference type="ARBA" id="ARBA00023239"/>
    </source>
</evidence>
<keyword evidence="2" id="KW-0479">Metal-binding</keyword>
<dbReference type="InterPro" id="IPR029017">
    <property type="entry name" value="Enolase-like_N"/>
</dbReference>
<name>A0A830GU02_9CREN</name>
<dbReference type="GO" id="GO:0046872">
    <property type="term" value="F:metal ion binding"/>
    <property type="evidence" value="ECO:0007669"/>
    <property type="project" value="UniProtKB-KW"/>
</dbReference>
<dbReference type="Gene3D" id="3.30.390.10">
    <property type="entry name" value="Enolase-like, N-terminal domain"/>
    <property type="match status" value="1"/>
</dbReference>
<accession>A0A830GU02</accession>
<dbReference type="EC" id="4.2.1.113" evidence="5"/>
<dbReference type="SUPFAM" id="SSF51604">
    <property type="entry name" value="Enolase C-terminal domain-like"/>
    <property type="match status" value="1"/>
</dbReference>
<dbReference type="GO" id="GO:0043748">
    <property type="term" value="F:O-succinylbenzoate synthase activity"/>
    <property type="evidence" value="ECO:0007669"/>
    <property type="project" value="UniProtKB-EC"/>
</dbReference>
<dbReference type="SFLD" id="SFLDF00009">
    <property type="entry name" value="o-succinylbenzoate_synthase"/>
    <property type="match status" value="1"/>
</dbReference>
<protein>
    <recommendedName>
        <fullName evidence="5">o-succinylbenzoate synthase</fullName>
        <ecNumber evidence="5">4.2.1.113</ecNumber>
    </recommendedName>
</protein>
<gene>
    <name evidence="7" type="primary">menC</name>
    <name evidence="7" type="ORF">GCM10007981_03180</name>
</gene>
<dbReference type="InterPro" id="IPR029065">
    <property type="entry name" value="Enolase_C-like"/>
</dbReference>
<reference evidence="7" key="2">
    <citation type="submission" date="2020-09" db="EMBL/GenBank/DDBJ databases">
        <authorList>
            <person name="Sun Q."/>
            <person name="Ohkuma M."/>
        </authorList>
    </citation>
    <scope>NUCLEOTIDE SEQUENCE</scope>
    <source>
        <strain evidence="7">JCM 10088</strain>
    </source>
</reference>
<dbReference type="RefSeq" id="WP_188595711.1">
    <property type="nucleotide sequence ID" value="NZ_BMNL01000001.1"/>
</dbReference>
<evidence type="ECO:0000256" key="5">
    <source>
        <dbReference type="ARBA" id="ARBA00029491"/>
    </source>
</evidence>
<evidence type="ECO:0000256" key="1">
    <source>
        <dbReference type="ARBA" id="ARBA00001968"/>
    </source>
</evidence>
<dbReference type="SFLD" id="SFLDS00001">
    <property type="entry name" value="Enolase"/>
    <property type="match status" value="1"/>
</dbReference>
<dbReference type="InterPro" id="IPR010197">
    <property type="entry name" value="OSBS/NAAAR"/>
</dbReference>
<proteinExistence type="predicted"/>
<dbReference type="PANTHER" id="PTHR48073:SF5">
    <property type="entry name" value="O-SUCCINYLBENZOATE SYNTHASE"/>
    <property type="match status" value="1"/>
</dbReference>
<evidence type="ECO:0000313" key="8">
    <source>
        <dbReference type="Proteomes" id="UP000610960"/>
    </source>
</evidence>
<sequence>MRLRRIELYHVAMRLKSRFETSFGASVDRHGILVKASFDGGLEGWGEVTADEGPWYSYETVGTAWLALTEYMPPILSKAEVTEPRSFIDLLNRVRGHNMAKAGIEEAVWDAYAKSLGKPLYELLGGVRDRIVSGVSVGIQDSVDELLKVIGSYLEAGYRRIKIKIKPGWDLAVVRRVRREYPDVPLQVDANAAYSLSDAATFREMDDLGLLLIEQPLDYDDLVDHAKLQRELRTPVCLDESIKTPADARRAFELGSCRVINIKPGRVGGVTNSVAIHDFCRLAGMPVWIGGMLETGVGRGVQVALATLPNVKLPNDISASDRYYEEDVTEPWVLNRDGTISVRKSPGIGVEPIEERLVKHVVKHVSIEL</sequence>
<dbReference type="AlphaFoldDB" id="A0A830GU02"/>
<dbReference type="Proteomes" id="UP000610960">
    <property type="component" value="Unassembled WGS sequence"/>
</dbReference>
<evidence type="ECO:0000313" key="7">
    <source>
        <dbReference type="EMBL" id="GGP19449.1"/>
    </source>
</evidence>
<dbReference type="CDD" id="cd03317">
    <property type="entry name" value="NAAAR"/>
    <property type="match status" value="1"/>
</dbReference>
<dbReference type="Pfam" id="PF02746">
    <property type="entry name" value="MR_MLE_N"/>
    <property type="match status" value="1"/>
</dbReference>
<dbReference type="InterPro" id="IPR036849">
    <property type="entry name" value="Enolase-like_C_sf"/>
</dbReference>
<reference evidence="7" key="1">
    <citation type="journal article" date="2014" name="Int. J. Syst. Evol. Microbiol.">
        <title>Complete genome sequence of Corynebacterium casei LMG S-19264T (=DSM 44701T), isolated from a smear-ripened cheese.</title>
        <authorList>
            <consortium name="US DOE Joint Genome Institute (JGI-PGF)"/>
            <person name="Walter F."/>
            <person name="Albersmeier A."/>
            <person name="Kalinowski J."/>
            <person name="Ruckert C."/>
        </authorList>
    </citation>
    <scope>NUCLEOTIDE SEQUENCE</scope>
    <source>
        <strain evidence="7">JCM 10088</strain>
    </source>
</reference>